<protein>
    <submittedName>
        <fullName evidence="2">Aquaporin Z</fullName>
    </submittedName>
</protein>
<name>A0A0P4R0M7_9ACTN</name>
<evidence type="ECO:0000256" key="1">
    <source>
        <dbReference type="SAM" id="MobiDB-lite"/>
    </source>
</evidence>
<organism evidence="2 3">
    <name type="scientific">Streptomyces lydicamycinicus</name>
    <dbReference type="NCBI Taxonomy" id="1546107"/>
    <lineage>
        <taxon>Bacteria</taxon>
        <taxon>Bacillati</taxon>
        <taxon>Actinomycetota</taxon>
        <taxon>Actinomycetes</taxon>
        <taxon>Kitasatosporales</taxon>
        <taxon>Streptomycetaceae</taxon>
        <taxon>Streptomyces</taxon>
    </lineage>
</organism>
<dbReference type="AlphaFoldDB" id="A0A0P4R0M7"/>
<reference evidence="3" key="1">
    <citation type="submission" date="2014-09" db="EMBL/GenBank/DDBJ databases">
        <title>Whole genome shotgun sequence of Streptomyces sp. NBRC 110027.</title>
        <authorList>
            <person name="Komaki H."/>
            <person name="Ichikawa N."/>
            <person name="Katano-Makiyama Y."/>
            <person name="Hosoyama A."/>
            <person name="Hashimoto M."/>
            <person name="Uohara A."/>
            <person name="Kitahashi Y."/>
            <person name="Ohji S."/>
            <person name="Kimura A."/>
            <person name="Yamazoe A."/>
            <person name="Igarashi Y."/>
            <person name="Fujita N."/>
        </authorList>
    </citation>
    <scope>NUCLEOTIDE SEQUENCE [LARGE SCALE GENOMIC DNA]</scope>
    <source>
        <strain evidence="3">NBRC 110027</strain>
    </source>
</reference>
<comment type="caution">
    <text evidence="2">The sequence shown here is derived from an EMBL/GenBank/DDBJ whole genome shotgun (WGS) entry which is preliminary data.</text>
</comment>
<accession>A0A0P4R0M7</accession>
<evidence type="ECO:0000313" key="3">
    <source>
        <dbReference type="Proteomes" id="UP000048965"/>
    </source>
</evidence>
<proteinExistence type="predicted"/>
<keyword evidence="3" id="KW-1185">Reference proteome</keyword>
<feature type="region of interest" description="Disordered" evidence="1">
    <location>
        <begin position="1"/>
        <end position="31"/>
    </location>
</feature>
<reference evidence="2 3" key="2">
    <citation type="journal article" date="2015" name="Stand. Genomic Sci.">
        <title>Draft genome sequence of marine-derived Streptomyces sp. TP-A0598, a producer of anti-MRSA antibiotic lydicamycins.</title>
        <authorList>
            <person name="Komaki H."/>
            <person name="Ichikawa N."/>
            <person name="Hosoyama A."/>
            <person name="Fujita N."/>
            <person name="Igarashi Y."/>
        </authorList>
    </citation>
    <scope>NUCLEOTIDE SEQUENCE [LARGE SCALE GENOMIC DNA]</scope>
    <source>
        <strain evidence="2 3">NBRC 110027</strain>
    </source>
</reference>
<feature type="region of interest" description="Disordered" evidence="1">
    <location>
        <begin position="80"/>
        <end position="99"/>
    </location>
</feature>
<sequence length="117" mass="11792">MVSPVKVPDVPSRPGADGTALGDPLGAGSTGGAAAAVGLWCGFRASSRNRPATVAVVAAPARCTVRSSSERERLVVDTAARHPGAAQGAPGGLGHPRRPAHIDVTAFRVWLPRAGEP</sequence>
<gene>
    <name evidence="2" type="primary">aqpZ</name>
    <name evidence="2" type="ORF">TPA0598_01_07060</name>
</gene>
<dbReference type="EMBL" id="BBNO01000001">
    <property type="protein sequence ID" value="GAO06335.1"/>
    <property type="molecule type" value="Genomic_DNA"/>
</dbReference>
<evidence type="ECO:0000313" key="2">
    <source>
        <dbReference type="EMBL" id="GAO06335.1"/>
    </source>
</evidence>
<dbReference type="Proteomes" id="UP000048965">
    <property type="component" value="Unassembled WGS sequence"/>
</dbReference>